<protein>
    <recommendedName>
        <fullName evidence="2">chorismate mutase</fullName>
        <ecNumber evidence="2">5.4.99.5</ecNumber>
    </recommendedName>
</protein>
<dbReference type="EMBL" id="JAEVFJ010000006">
    <property type="protein sequence ID" value="KAH8103919.1"/>
    <property type="molecule type" value="Genomic_DNA"/>
</dbReference>
<dbReference type="InterPro" id="IPR008238">
    <property type="entry name" value="Chorismate_mutase_AroQ_euk"/>
</dbReference>
<keyword evidence="9" id="KW-1185">Reference proteome</keyword>
<evidence type="ECO:0000256" key="6">
    <source>
        <dbReference type="ARBA" id="ARBA00023979"/>
    </source>
</evidence>
<dbReference type="GO" id="GO:0009094">
    <property type="term" value="P:L-phenylalanine biosynthetic process"/>
    <property type="evidence" value="ECO:0007669"/>
    <property type="project" value="UniProtKB-KW"/>
</dbReference>
<evidence type="ECO:0000256" key="4">
    <source>
        <dbReference type="ARBA" id="ARBA00023222"/>
    </source>
</evidence>
<dbReference type="Gene3D" id="1.10.590.10">
    <property type="entry name" value="Chorismate mutase, AroQ class superfamily, eukaryotic"/>
    <property type="match status" value="1"/>
</dbReference>
<evidence type="ECO:0000256" key="5">
    <source>
        <dbReference type="ARBA" id="ARBA00023235"/>
    </source>
</evidence>
<proteinExistence type="predicted"/>
<dbReference type="SUPFAM" id="SSF48600">
    <property type="entry name" value="Chorismate mutase II"/>
    <property type="match status" value="1"/>
</dbReference>
<comment type="caution">
    <text evidence="8">The sequence shown here is derived from an EMBL/GenBank/DDBJ whole genome shotgun (WGS) entry which is preliminary data.</text>
</comment>
<feature type="chain" id="PRO_5035472620" description="chorismate mutase" evidence="7">
    <location>
        <begin position="20"/>
        <end position="293"/>
    </location>
</feature>
<evidence type="ECO:0000313" key="9">
    <source>
        <dbReference type="Proteomes" id="UP000813824"/>
    </source>
</evidence>
<evidence type="ECO:0000256" key="1">
    <source>
        <dbReference type="ARBA" id="ARBA00004496"/>
    </source>
</evidence>
<dbReference type="PROSITE" id="PS51169">
    <property type="entry name" value="CHORISMATE_MUT_3"/>
    <property type="match status" value="1"/>
</dbReference>
<accession>A0A8K0UUV5</accession>
<dbReference type="OrthoDB" id="191918at2759"/>
<dbReference type="PANTHER" id="PTHR21145">
    <property type="entry name" value="CHORISMATE MUTASE"/>
    <property type="match status" value="1"/>
</dbReference>
<keyword evidence="4" id="KW-0584">Phenylalanine biosynthesis</keyword>
<name>A0A8K0UUV5_9AGAR</name>
<comment type="subcellular location">
    <subcellularLocation>
        <location evidence="1">Cytoplasm</location>
    </subcellularLocation>
</comment>
<keyword evidence="3" id="KW-0963">Cytoplasm</keyword>
<gene>
    <name evidence="8" type="ORF">BXZ70DRAFT_671949</name>
</gene>
<dbReference type="InterPro" id="IPR037039">
    <property type="entry name" value="CM_AroQ_sf_eucaryotic"/>
</dbReference>
<dbReference type="PANTHER" id="PTHR21145:SF12">
    <property type="entry name" value="CHORISMATE MUTASE"/>
    <property type="match status" value="1"/>
</dbReference>
<keyword evidence="4" id="KW-0057">Aromatic amino acid biosynthesis</keyword>
<dbReference type="UniPathway" id="UPA00120">
    <property type="reaction ID" value="UER00203"/>
</dbReference>
<feature type="signal peptide" evidence="7">
    <location>
        <begin position="1"/>
        <end position="19"/>
    </location>
</feature>
<dbReference type="GO" id="GO:0004106">
    <property type="term" value="F:chorismate mutase activity"/>
    <property type="evidence" value="ECO:0007669"/>
    <property type="project" value="UniProtKB-EC"/>
</dbReference>
<keyword evidence="5" id="KW-0413">Isomerase</keyword>
<keyword evidence="7" id="KW-0732">Signal</keyword>
<dbReference type="EC" id="5.4.99.5" evidence="2"/>
<evidence type="ECO:0000256" key="7">
    <source>
        <dbReference type="SAM" id="SignalP"/>
    </source>
</evidence>
<dbReference type="InterPro" id="IPR036263">
    <property type="entry name" value="Chorismate_II_sf"/>
</dbReference>
<evidence type="ECO:0000256" key="3">
    <source>
        <dbReference type="ARBA" id="ARBA00022490"/>
    </source>
</evidence>
<evidence type="ECO:0000313" key="8">
    <source>
        <dbReference type="EMBL" id="KAH8103919.1"/>
    </source>
</evidence>
<dbReference type="GO" id="GO:0005737">
    <property type="term" value="C:cytoplasm"/>
    <property type="evidence" value="ECO:0007669"/>
    <property type="project" value="UniProtKB-SubCell"/>
</dbReference>
<dbReference type="GO" id="GO:0046417">
    <property type="term" value="P:chorismate metabolic process"/>
    <property type="evidence" value="ECO:0007669"/>
    <property type="project" value="InterPro"/>
</dbReference>
<organism evidence="8 9">
    <name type="scientific">Cristinia sonorae</name>
    <dbReference type="NCBI Taxonomy" id="1940300"/>
    <lineage>
        <taxon>Eukaryota</taxon>
        <taxon>Fungi</taxon>
        <taxon>Dikarya</taxon>
        <taxon>Basidiomycota</taxon>
        <taxon>Agaricomycotina</taxon>
        <taxon>Agaricomycetes</taxon>
        <taxon>Agaricomycetidae</taxon>
        <taxon>Agaricales</taxon>
        <taxon>Pleurotineae</taxon>
        <taxon>Stephanosporaceae</taxon>
        <taxon>Cristinia</taxon>
    </lineage>
</organism>
<keyword evidence="4" id="KW-0028">Amino-acid biosynthesis</keyword>
<reference evidence="8" key="1">
    <citation type="journal article" date="2021" name="New Phytol.">
        <title>Evolutionary innovations through gain and loss of genes in the ectomycorrhizal Boletales.</title>
        <authorList>
            <person name="Wu G."/>
            <person name="Miyauchi S."/>
            <person name="Morin E."/>
            <person name="Kuo A."/>
            <person name="Drula E."/>
            <person name="Varga T."/>
            <person name="Kohler A."/>
            <person name="Feng B."/>
            <person name="Cao Y."/>
            <person name="Lipzen A."/>
            <person name="Daum C."/>
            <person name="Hundley H."/>
            <person name="Pangilinan J."/>
            <person name="Johnson J."/>
            <person name="Barry K."/>
            <person name="LaButti K."/>
            <person name="Ng V."/>
            <person name="Ahrendt S."/>
            <person name="Min B."/>
            <person name="Choi I.G."/>
            <person name="Park H."/>
            <person name="Plett J.M."/>
            <person name="Magnuson J."/>
            <person name="Spatafora J.W."/>
            <person name="Nagy L.G."/>
            <person name="Henrissat B."/>
            <person name="Grigoriev I.V."/>
            <person name="Yang Z.L."/>
            <person name="Xu J."/>
            <person name="Martin F.M."/>
        </authorList>
    </citation>
    <scope>NUCLEOTIDE SEQUENCE</scope>
    <source>
        <strain evidence="8">KKN 215</strain>
    </source>
</reference>
<evidence type="ECO:0000256" key="2">
    <source>
        <dbReference type="ARBA" id="ARBA00012404"/>
    </source>
</evidence>
<comment type="catalytic activity">
    <reaction evidence="6">
        <text>chorismate = prephenate</text>
        <dbReference type="Rhea" id="RHEA:13897"/>
        <dbReference type="ChEBI" id="CHEBI:29748"/>
        <dbReference type="ChEBI" id="CHEBI:29934"/>
        <dbReference type="EC" id="5.4.99.5"/>
    </reaction>
    <physiologicalReaction direction="left-to-right" evidence="6">
        <dbReference type="Rhea" id="RHEA:13898"/>
    </physiologicalReaction>
</comment>
<dbReference type="AlphaFoldDB" id="A0A8K0UUV5"/>
<dbReference type="Proteomes" id="UP000813824">
    <property type="component" value="Unassembled WGS sequence"/>
</dbReference>
<sequence length="293" mass="32104">MLAFTKVFFALYLVSSAFAVATNMVRDSAASLQVDASSKTPVFTVPTLTQIRDILGQIQPPIISALAERYKLGFNPELYANGAQPLRDFLKPRENVAKASGRYAYGKLEYPFIIPAVVKPDVTSKTNTFPPGRFHQDSYSGNPDLFAFYITTIVPLFTSPKPTFFHLDNSTVNNDAALNLDATILDLLSHRSSIGKVVAESKFAADVASFTSLIQARNTTQIRVLLTNTTQEATVLTGATNAASAFTTAWTSSGALDSPTYASDFSNIAFTTFRRLIDITTDIEVQYLLERFH</sequence>